<evidence type="ECO:0000256" key="4">
    <source>
        <dbReference type="ARBA" id="ARBA00023136"/>
    </source>
</evidence>
<feature type="transmembrane region" description="Helical" evidence="7">
    <location>
        <begin position="495"/>
        <end position="516"/>
    </location>
</feature>
<feature type="transmembrane region" description="Helical" evidence="7">
    <location>
        <begin position="465"/>
        <end position="489"/>
    </location>
</feature>
<feature type="transmembrane region" description="Helical" evidence="7">
    <location>
        <begin position="408"/>
        <end position="427"/>
    </location>
</feature>
<keyword evidence="4 7" id="KW-0472">Membrane</keyword>
<dbReference type="AlphaFoldDB" id="A0A835QI94"/>
<gene>
    <name evidence="9" type="ORF">HPP92_017565</name>
</gene>
<keyword evidence="2 7" id="KW-0812">Transmembrane</keyword>
<accession>A0A835QI94</accession>
<dbReference type="PANTHER" id="PTHR11662">
    <property type="entry name" value="SOLUTE CARRIER FAMILY 17"/>
    <property type="match status" value="1"/>
</dbReference>
<reference evidence="9 10" key="1">
    <citation type="journal article" date="2020" name="Nat. Food">
        <title>A phased Vanilla planifolia genome enables genetic improvement of flavour and production.</title>
        <authorList>
            <person name="Hasing T."/>
            <person name="Tang H."/>
            <person name="Brym M."/>
            <person name="Khazi F."/>
            <person name="Huang T."/>
            <person name="Chambers A.H."/>
        </authorList>
    </citation>
    <scope>NUCLEOTIDE SEQUENCE [LARGE SCALE GENOMIC DNA]</scope>
    <source>
        <tissue evidence="9">Leaf</tissue>
    </source>
</reference>
<proteinExistence type="inferred from homology"/>
<dbReference type="SUPFAM" id="SSF103473">
    <property type="entry name" value="MFS general substrate transporter"/>
    <property type="match status" value="1"/>
</dbReference>
<dbReference type="FunFam" id="1.20.1250.20:FF:000058">
    <property type="entry name" value="ascorbate transporter, chloroplastic isoform X1"/>
    <property type="match status" value="1"/>
</dbReference>
<feature type="transmembrane region" description="Helical" evidence="7">
    <location>
        <begin position="236"/>
        <end position="257"/>
    </location>
</feature>
<evidence type="ECO:0000313" key="10">
    <source>
        <dbReference type="Proteomes" id="UP000639772"/>
    </source>
</evidence>
<feature type="transmembrane region" description="Helical" evidence="7">
    <location>
        <begin position="146"/>
        <end position="167"/>
    </location>
</feature>
<keyword evidence="3 7" id="KW-1133">Transmembrane helix</keyword>
<dbReference type="GO" id="GO:0016020">
    <property type="term" value="C:membrane"/>
    <property type="evidence" value="ECO:0007669"/>
    <property type="project" value="UniProtKB-SubCell"/>
</dbReference>
<feature type="transmembrane region" description="Helical" evidence="7">
    <location>
        <begin position="174"/>
        <end position="192"/>
    </location>
</feature>
<dbReference type="PANTHER" id="PTHR11662:SF424">
    <property type="entry name" value="ANION TRANSPORTER 4, CHLOROPLASTIC-RELATED"/>
    <property type="match status" value="1"/>
</dbReference>
<dbReference type="InterPro" id="IPR011701">
    <property type="entry name" value="MFS"/>
</dbReference>
<dbReference type="GO" id="GO:0009536">
    <property type="term" value="C:plastid"/>
    <property type="evidence" value="ECO:0007669"/>
    <property type="project" value="TreeGrafter"/>
</dbReference>
<dbReference type="Proteomes" id="UP000639772">
    <property type="component" value="Chromosome 9"/>
</dbReference>
<sequence>MSIIRPSLLQLFPPPSRLSFPNPKARWPARSIYDRCTLHRFSRLSRGICQGPPRWGFRQSHVRSEVEDIPGTSYTTGVSRKSESASFFPEKEIQGPIWLEFITSERVKVVAMLGLALALCNADRVVMSVAIVPLSRVHGWTQSFSGIVQSSFLWGYLISPFFGGVLVDYYGGKVVLAWGVLLWSIATFLTPWAAQTSLLALLAVRVLLGIAEGVALPSMNNMVSRWFPQTERSRAVGIAMAGFQLGCAIGLFISPVIMSKAGIFGPFVMFGLLGFLWLLVWLFGTSGTPEKHPQISKYELNYIIKSQEPLIFTKKNEKSRLIPPLKKLLTKFPTWALMSANAMHSWGYFVILSWMPVYFNMIYGVDLRKAAWFSALPWFMMAVIGYAAGAVSDMLITRGVSITSTRKIMQTIGFVGPAIALLGLNAAKTPLVASIWLTAAVGLKSFSHSGFLVNFQEIAPQYAGALHGMSNTAGTLAAIMGTVGAGFFVQKLGSFRGFIMLTSLLYLCSAVFWDLFSTGERVSFDADV</sequence>
<evidence type="ECO:0000313" key="9">
    <source>
        <dbReference type="EMBL" id="KAG0468237.1"/>
    </source>
</evidence>
<comment type="subcellular location">
    <subcellularLocation>
        <location evidence="1">Membrane</location>
        <topology evidence="1">Multi-pass membrane protein</topology>
    </subcellularLocation>
</comment>
<feature type="domain" description="Major facilitator superfamily (MFS) profile" evidence="8">
    <location>
        <begin position="109"/>
        <end position="520"/>
    </location>
</feature>
<evidence type="ECO:0000256" key="6">
    <source>
        <dbReference type="ARBA" id="ARBA00024362"/>
    </source>
</evidence>
<dbReference type="InterPro" id="IPR044777">
    <property type="entry name" value="SLC17A9-like"/>
</dbReference>
<dbReference type="Pfam" id="PF07690">
    <property type="entry name" value="MFS_1"/>
    <property type="match status" value="1"/>
</dbReference>
<feature type="transmembrane region" description="Helical" evidence="7">
    <location>
        <begin position="198"/>
        <end position="216"/>
    </location>
</feature>
<dbReference type="FunFam" id="1.20.1250.20:FF:000131">
    <property type="entry name" value="Probable anion transporter 3, chloroplastic"/>
    <property type="match status" value="1"/>
</dbReference>
<feature type="transmembrane region" description="Helical" evidence="7">
    <location>
        <begin position="263"/>
        <end position="284"/>
    </location>
</feature>
<evidence type="ECO:0000256" key="1">
    <source>
        <dbReference type="ARBA" id="ARBA00004141"/>
    </source>
</evidence>
<evidence type="ECO:0000256" key="5">
    <source>
        <dbReference type="ARBA" id="ARBA00024302"/>
    </source>
</evidence>
<evidence type="ECO:0000256" key="3">
    <source>
        <dbReference type="ARBA" id="ARBA00022989"/>
    </source>
</evidence>
<evidence type="ECO:0000256" key="2">
    <source>
        <dbReference type="ARBA" id="ARBA00022692"/>
    </source>
</evidence>
<name>A0A835QI94_VANPL</name>
<dbReference type="OrthoDB" id="2250022at2759"/>
<dbReference type="EMBL" id="JADCNM010000009">
    <property type="protein sequence ID" value="KAG0468237.1"/>
    <property type="molecule type" value="Genomic_DNA"/>
</dbReference>
<dbReference type="InterPro" id="IPR036259">
    <property type="entry name" value="MFS_trans_sf"/>
</dbReference>
<organism evidence="9 10">
    <name type="scientific">Vanilla planifolia</name>
    <name type="common">Vanilla</name>
    <dbReference type="NCBI Taxonomy" id="51239"/>
    <lineage>
        <taxon>Eukaryota</taxon>
        <taxon>Viridiplantae</taxon>
        <taxon>Streptophyta</taxon>
        <taxon>Embryophyta</taxon>
        <taxon>Tracheophyta</taxon>
        <taxon>Spermatophyta</taxon>
        <taxon>Magnoliopsida</taxon>
        <taxon>Liliopsida</taxon>
        <taxon>Asparagales</taxon>
        <taxon>Orchidaceae</taxon>
        <taxon>Vanilloideae</taxon>
        <taxon>Vanilleae</taxon>
        <taxon>Vanilla</taxon>
    </lineage>
</organism>
<comment type="caution">
    <text evidence="9">The sequence shown here is derived from an EMBL/GenBank/DDBJ whole genome shotgun (WGS) entry which is preliminary data.</text>
</comment>
<comment type="similarity">
    <text evidence="6">Belongs to the major facilitator superfamily. Sodium/anion cotransporter (TC 2.A.1.14) family.</text>
</comment>
<comment type="function">
    <text evidence="5">Probable anion transporter.</text>
</comment>
<evidence type="ECO:0000256" key="7">
    <source>
        <dbReference type="SAM" id="Phobius"/>
    </source>
</evidence>
<protein>
    <recommendedName>
        <fullName evidence="8">Major facilitator superfamily (MFS) profile domain-containing protein</fullName>
    </recommendedName>
</protein>
<dbReference type="CDD" id="cd17380">
    <property type="entry name" value="MFS_SLC17A9_like"/>
    <property type="match status" value="1"/>
</dbReference>
<dbReference type="InterPro" id="IPR020846">
    <property type="entry name" value="MFS_dom"/>
</dbReference>
<dbReference type="InterPro" id="IPR050382">
    <property type="entry name" value="MFS_Na/Anion_cotransporter"/>
</dbReference>
<evidence type="ECO:0000259" key="8">
    <source>
        <dbReference type="PROSITE" id="PS50850"/>
    </source>
</evidence>
<feature type="transmembrane region" description="Helical" evidence="7">
    <location>
        <begin position="375"/>
        <end position="396"/>
    </location>
</feature>
<dbReference type="GO" id="GO:0005315">
    <property type="term" value="F:phosphate transmembrane transporter activity"/>
    <property type="evidence" value="ECO:0007669"/>
    <property type="project" value="TreeGrafter"/>
</dbReference>
<dbReference type="Gene3D" id="1.20.1250.20">
    <property type="entry name" value="MFS general substrate transporter like domains"/>
    <property type="match status" value="2"/>
</dbReference>
<dbReference type="PROSITE" id="PS50850">
    <property type="entry name" value="MFS"/>
    <property type="match status" value="1"/>
</dbReference>